<feature type="domain" description="Bacterial type II secretion system protein E" evidence="5">
    <location>
        <begin position="187"/>
        <end position="565"/>
    </location>
</feature>
<comment type="caution">
    <text evidence="6">The sequence shown here is derived from an EMBL/GenBank/DDBJ whole genome shotgun (WGS) entry which is preliminary data.</text>
</comment>
<dbReference type="Gene3D" id="3.30.450.90">
    <property type="match status" value="1"/>
</dbReference>
<keyword evidence="2" id="KW-0547">Nucleotide-binding</keyword>
<protein>
    <recommendedName>
        <fullName evidence="5">Bacterial type II secretion system protein E domain-containing protein</fullName>
    </recommendedName>
</protein>
<keyword evidence="7" id="KW-1185">Reference proteome</keyword>
<dbReference type="PANTHER" id="PTHR30258">
    <property type="entry name" value="TYPE II SECRETION SYSTEM PROTEIN GSPE-RELATED"/>
    <property type="match status" value="1"/>
</dbReference>
<dbReference type="InterPro" id="IPR027417">
    <property type="entry name" value="P-loop_NTPase"/>
</dbReference>
<evidence type="ECO:0000256" key="3">
    <source>
        <dbReference type="ARBA" id="ARBA00022840"/>
    </source>
</evidence>
<dbReference type="Pfam" id="PF00437">
    <property type="entry name" value="T2SSE"/>
    <property type="match status" value="1"/>
</dbReference>
<feature type="region of interest" description="Disordered" evidence="4">
    <location>
        <begin position="1"/>
        <end position="29"/>
    </location>
</feature>
<gene>
    <name evidence="6" type="ORF">LMG18095_04537</name>
</gene>
<dbReference type="Proteomes" id="UP001189773">
    <property type="component" value="Unassembled WGS sequence"/>
</dbReference>
<evidence type="ECO:0000256" key="2">
    <source>
        <dbReference type="ARBA" id="ARBA00022741"/>
    </source>
</evidence>
<evidence type="ECO:0000313" key="7">
    <source>
        <dbReference type="Proteomes" id="UP001189773"/>
    </source>
</evidence>
<reference evidence="6 7" key="1">
    <citation type="submission" date="2023-07" db="EMBL/GenBank/DDBJ databases">
        <authorList>
            <person name="Peeters C."/>
        </authorList>
    </citation>
    <scope>NUCLEOTIDE SEQUENCE [LARGE SCALE GENOMIC DNA]</scope>
    <source>
        <strain evidence="6 7">LMG 18095</strain>
    </source>
</reference>
<dbReference type="PANTHER" id="PTHR30258:SF1">
    <property type="entry name" value="PROTEIN TRANSPORT PROTEIN HOFB HOMOLOG"/>
    <property type="match status" value="1"/>
</dbReference>
<evidence type="ECO:0000259" key="5">
    <source>
        <dbReference type="Pfam" id="PF00437"/>
    </source>
</evidence>
<name>A0ABN9JCV5_9RALS</name>
<comment type="similarity">
    <text evidence="1">Belongs to the GSP E family.</text>
</comment>
<accession>A0ABN9JCV5</accession>
<organism evidence="6 7">
    <name type="scientific">Ralstonia thomasii</name>
    <dbReference type="NCBI Taxonomy" id="3058596"/>
    <lineage>
        <taxon>Bacteria</taxon>
        <taxon>Pseudomonadati</taxon>
        <taxon>Pseudomonadota</taxon>
        <taxon>Betaproteobacteria</taxon>
        <taxon>Burkholderiales</taxon>
        <taxon>Burkholderiaceae</taxon>
        <taxon>Ralstonia</taxon>
    </lineage>
</organism>
<evidence type="ECO:0000256" key="4">
    <source>
        <dbReference type="SAM" id="MobiDB-lite"/>
    </source>
</evidence>
<dbReference type="EMBL" id="CATZAR010000023">
    <property type="protein sequence ID" value="CAJ0807016.1"/>
    <property type="molecule type" value="Genomic_DNA"/>
</dbReference>
<proteinExistence type="inferred from homology"/>
<dbReference type="SUPFAM" id="SSF52540">
    <property type="entry name" value="P-loop containing nucleoside triphosphate hydrolases"/>
    <property type="match status" value="1"/>
</dbReference>
<sequence>MLGRLFRKAVEKESPVITPRPPMPHGMHQRIPKVAANGLQSGPIPPAAGTPPVRAAADTPTVHQVSPKPVEHIDDLPNFTRKLYDDVSLQPSFRHVICPVELDGGRFALIATQEMVHSDVASELIKALSFNRKPAEPLYFIASTVVMVELCRDGVMENHQRIKSRSATLNSRKRESSLWSQFENIGRFAIENDASDLHFEIERNRERSCVGFRIDGKLIRPRGFEIKTLDLLDTSAYLYNVHSQSGSENAFNENKAQACHIRAEIDKNRLLFRWASNQSAKGTKIVMRMLRQDEAQSIRSLQELGYLSDQIVIWKRSIGRLGGGLIIAGVVGSGKSTTGQTIMTMLPETMAKYTVEDPVEYIIPGCTQFSVSRTLTDVGADPFIAVKRQLKRMDPDAVLIGEIRDKESAGLFRDIAESGHRAFSTVHAPSAIDTITMRLTSDELGIPADVIATPGFMNLLVYQALLPINCPRCKVDHAHADWIDETYLARIERVFDIPRSVLRFANPEGCEHCRREGLTELYGVKGRTVVAEMIELDQAMLQLFRDRKNLELKNYVRSLNRAAFHDEQTIGKTVLEVAMYKVAQGMIDPREVEYKFGTFEQYEMQTMADRSLRRVA</sequence>
<dbReference type="RefSeq" id="WP_316852205.1">
    <property type="nucleotide sequence ID" value="NZ_CATZAR010000023.1"/>
</dbReference>
<evidence type="ECO:0000313" key="6">
    <source>
        <dbReference type="EMBL" id="CAJ0807016.1"/>
    </source>
</evidence>
<dbReference type="Gene3D" id="3.40.50.300">
    <property type="entry name" value="P-loop containing nucleotide triphosphate hydrolases"/>
    <property type="match status" value="1"/>
</dbReference>
<keyword evidence="3" id="KW-0067">ATP-binding</keyword>
<dbReference type="InterPro" id="IPR001482">
    <property type="entry name" value="T2SS/T4SS_dom"/>
</dbReference>
<evidence type="ECO:0000256" key="1">
    <source>
        <dbReference type="ARBA" id="ARBA00006611"/>
    </source>
</evidence>